<keyword evidence="9 10" id="KW-0472">Membrane</keyword>
<feature type="transmembrane region" description="Helical" evidence="10">
    <location>
        <begin position="172"/>
        <end position="190"/>
    </location>
</feature>
<feature type="transmembrane region" description="Helical" evidence="10">
    <location>
        <begin position="391"/>
        <end position="411"/>
    </location>
</feature>
<evidence type="ECO:0000313" key="13">
    <source>
        <dbReference type="Proteomes" id="UP000316759"/>
    </source>
</evidence>
<feature type="transmembrane region" description="Helical" evidence="10">
    <location>
        <begin position="431"/>
        <end position="451"/>
    </location>
</feature>
<comment type="subcellular location">
    <subcellularLocation>
        <location evidence="1 10">Endoplasmic reticulum membrane</location>
        <topology evidence="1 10">Multi-pass membrane protein</topology>
    </subcellularLocation>
</comment>
<feature type="signal peptide" evidence="11">
    <location>
        <begin position="1"/>
        <end position="25"/>
    </location>
</feature>
<dbReference type="PANTHER" id="PTHR12413:SF1">
    <property type="entry name" value="DOLICHYL PYROPHOSPHATE MAN9GLCNAC2 ALPHA-1,3-GLUCOSYLTRANSFERASE"/>
    <property type="match status" value="1"/>
</dbReference>
<evidence type="ECO:0000256" key="1">
    <source>
        <dbReference type="ARBA" id="ARBA00004477"/>
    </source>
</evidence>
<evidence type="ECO:0000256" key="5">
    <source>
        <dbReference type="ARBA" id="ARBA00022679"/>
    </source>
</evidence>
<feature type="transmembrane region" description="Helical" evidence="10">
    <location>
        <begin position="458"/>
        <end position="478"/>
    </location>
</feature>
<protein>
    <recommendedName>
        <fullName evidence="10">Alpha-1,3-glucosyltransferase</fullName>
        <ecNumber evidence="10">2.4.1.-</ecNumber>
    </recommendedName>
</protein>
<dbReference type="EC" id="2.4.1.-" evidence="10"/>
<feature type="transmembrane region" description="Helical" evidence="10">
    <location>
        <begin position="302"/>
        <end position="323"/>
    </location>
</feature>
<gene>
    <name evidence="12" type="ORF">FGIG_06804</name>
</gene>
<evidence type="ECO:0000256" key="4">
    <source>
        <dbReference type="ARBA" id="ARBA00022676"/>
    </source>
</evidence>
<reference evidence="12 13" key="1">
    <citation type="submission" date="2019-04" db="EMBL/GenBank/DDBJ databases">
        <title>Annotation for the trematode Fasciola gigantica.</title>
        <authorList>
            <person name="Choi Y.-J."/>
        </authorList>
    </citation>
    <scope>NUCLEOTIDE SEQUENCE [LARGE SCALE GENOMIC DNA]</scope>
    <source>
        <strain evidence="12">Uganda_cow_1</strain>
    </source>
</reference>
<evidence type="ECO:0000256" key="7">
    <source>
        <dbReference type="ARBA" id="ARBA00022824"/>
    </source>
</evidence>
<evidence type="ECO:0000256" key="6">
    <source>
        <dbReference type="ARBA" id="ARBA00022692"/>
    </source>
</evidence>
<keyword evidence="4 10" id="KW-0328">Glycosyltransferase</keyword>
<evidence type="ECO:0000256" key="2">
    <source>
        <dbReference type="ARBA" id="ARBA00004922"/>
    </source>
</evidence>
<sequence>MKSDDFLRLSLPVLLSLTLRSSVLLHPHSGQGKPPMYGDYEAQRHWMEITTNLPPSEWYFNSTKNDLNYWGLDYPPLTAYHSWVLGKISHEINPAWTSLTSSRGVETKDHKLFMRYTVLLSDLLVFMPAVLYFFYVALPTVAPSSEVPPFYACCLTFMYPGLILIDHGHFQYNCVSLGLFILALGLILRNRDISGTIFFCLALSYKQMELYHSLPLFFYLLGKCVHSPASLGMIRLLKLSAAVLTTLALVFTPFLTNTNTLYQVFHRLFPVARGLYEDKVANFWCATSPLLKWPVLFAQMDLVKLCIASVALLSLPGCLSLLVRPSRRRLLYTLSSTSMAFFLFSYQVHEKSILLVAIPALCTLPICPLPSFLFALSSTLSMWPLFLKDQLVVPCLCTTLIFVSMGSIVLMRSPSSTEPKSSPASVYSLTLLFMILSSYGVIFSSQALWYPPAAYPDLFALLISALSCFQFVVFLLFWNYKSFTVNDKSAQIPCDKYCF</sequence>
<evidence type="ECO:0000256" key="10">
    <source>
        <dbReference type="RuleBase" id="RU363110"/>
    </source>
</evidence>
<dbReference type="EMBL" id="SUNJ01010144">
    <property type="protein sequence ID" value="TPP59864.1"/>
    <property type="molecule type" value="Genomic_DNA"/>
</dbReference>
<organism evidence="12 13">
    <name type="scientific">Fasciola gigantica</name>
    <name type="common">Giant liver fluke</name>
    <dbReference type="NCBI Taxonomy" id="46835"/>
    <lineage>
        <taxon>Eukaryota</taxon>
        <taxon>Metazoa</taxon>
        <taxon>Spiralia</taxon>
        <taxon>Lophotrochozoa</taxon>
        <taxon>Platyhelminthes</taxon>
        <taxon>Trematoda</taxon>
        <taxon>Digenea</taxon>
        <taxon>Plagiorchiida</taxon>
        <taxon>Echinostomata</taxon>
        <taxon>Echinostomatoidea</taxon>
        <taxon>Fasciolidae</taxon>
        <taxon>Fasciola</taxon>
    </lineage>
</organism>
<dbReference type="AlphaFoldDB" id="A0A504YFF0"/>
<dbReference type="PANTHER" id="PTHR12413">
    <property type="entry name" value="DOLICHYL GLYCOSYLTRANSFERASE"/>
    <property type="match status" value="1"/>
</dbReference>
<keyword evidence="7 10" id="KW-0256">Endoplasmic reticulum</keyword>
<accession>A0A504YFF0</accession>
<feature type="transmembrane region" description="Helical" evidence="10">
    <location>
        <begin position="354"/>
        <end position="379"/>
    </location>
</feature>
<feature type="transmembrane region" description="Helical" evidence="10">
    <location>
        <begin position="210"/>
        <end position="229"/>
    </location>
</feature>
<feature type="chain" id="PRO_5021309155" description="Alpha-1,3-glucosyltransferase" evidence="11">
    <location>
        <begin position="26"/>
        <end position="499"/>
    </location>
</feature>
<feature type="transmembrane region" description="Helical" evidence="10">
    <location>
        <begin position="147"/>
        <end position="165"/>
    </location>
</feature>
<keyword evidence="8 10" id="KW-1133">Transmembrane helix</keyword>
<dbReference type="InterPro" id="IPR004856">
    <property type="entry name" value="Glyco_trans_ALG6/ALG8"/>
</dbReference>
<dbReference type="Proteomes" id="UP000316759">
    <property type="component" value="Unassembled WGS sequence"/>
</dbReference>
<keyword evidence="5 10" id="KW-0808">Transferase</keyword>
<keyword evidence="11" id="KW-0732">Signal</keyword>
<feature type="transmembrane region" description="Helical" evidence="10">
    <location>
        <begin position="113"/>
        <end position="135"/>
    </location>
</feature>
<dbReference type="UniPathway" id="UPA00378"/>
<keyword evidence="13" id="KW-1185">Reference proteome</keyword>
<dbReference type="GO" id="GO:0005789">
    <property type="term" value="C:endoplasmic reticulum membrane"/>
    <property type="evidence" value="ECO:0007669"/>
    <property type="project" value="UniProtKB-SubCell"/>
</dbReference>
<evidence type="ECO:0000256" key="8">
    <source>
        <dbReference type="ARBA" id="ARBA00022989"/>
    </source>
</evidence>
<keyword evidence="6 10" id="KW-0812">Transmembrane</keyword>
<feature type="transmembrane region" description="Helical" evidence="10">
    <location>
        <begin position="236"/>
        <end position="255"/>
    </location>
</feature>
<evidence type="ECO:0000256" key="9">
    <source>
        <dbReference type="ARBA" id="ARBA00023136"/>
    </source>
</evidence>
<comment type="similarity">
    <text evidence="3 10">Belongs to the ALG6/ALG8 glucosyltransferase family.</text>
</comment>
<evidence type="ECO:0000313" key="12">
    <source>
        <dbReference type="EMBL" id="TPP59864.1"/>
    </source>
</evidence>
<dbReference type="OrthoDB" id="4983at2759"/>
<comment type="pathway">
    <text evidence="2 10">Protein modification; protein glycosylation.</text>
</comment>
<comment type="caution">
    <text evidence="12">The sequence shown here is derived from an EMBL/GenBank/DDBJ whole genome shotgun (WGS) entry which is preliminary data.</text>
</comment>
<evidence type="ECO:0000256" key="3">
    <source>
        <dbReference type="ARBA" id="ARBA00008715"/>
    </source>
</evidence>
<name>A0A504YFF0_FASGI</name>
<dbReference type="GO" id="GO:0042281">
    <property type="term" value="F:dolichyl pyrophosphate Man9GlcNAc2 alpha-1,3-glucosyltransferase activity"/>
    <property type="evidence" value="ECO:0007669"/>
    <property type="project" value="TreeGrafter"/>
</dbReference>
<evidence type="ECO:0000256" key="11">
    <source>
        <dbReference type="SAM" id="SignalP"/>
    </source>
</evidence>
<dbReference type="STRING" id="46835.A0A504YFF0"/>
<dbReference type="Pfam" id="PF03155">
    <property type="entry name" value="Alg6_Alg8"/>
    <property type="match status" value="1"/>
</dbReference>
<proteinExistence type="inferred from homology"/>